<sequence length="179" mass="20723">MEELYALVRGIRLLSISVLVLGSLLYNFICSSAEYTAETTVYYISLVDGPILYDNLPNKVILDPSPSFKRSDDIIIVKLHLALSDKLFDTDSTIFIISTRLLVISSEILLKIYYHKYFELYYISMLTIKLSSKRRSNPFRSRKHNGPAKYIKIFIIYLKLKLFNSYIPEVGRACLLKVY</sequence>
<dbReference type="EMBL" id="VYZN01000014">
    <property type="protein sequence ID" value="KAE9539646.1"/>
    <property type="molecule type" value="Genomic_DNA"/>
</dbReference>
<keyword evidence="1" id="KW-0812">Transmembrane</keyword>
<comment type="caution">
    <text evidence="2">The sequence shown here is derived from an EMBL/GenBank/DDBJ whole genome shotgun (WGS) entry which is preliminary data.</text>
</comment>
<keyword evidence="1" id="KW-1133">Transmembrane helix</keyword>
<keyword evidence="1" id="KW-0472">Membrane</keyword>
<dbReference type="AlphaFoldDB" id="A0A6G0TWG7"/>
<name>A0A6G0TWG7_APHGL</name>
<proteinExistence type="predicted"/>
<keyword evidence="3" id="KW-1185">Reference proteome</keyword>
<gene>
    <name evidence="2" type="ORF">AGLY_004898</name>
</gene>
<evidence type="ECO:0000256" key="1">
    <source>
        <dbReference type="SAM" id="Phobius"/>
    </source>
</evidence>
<feature type="transmembrane region" description="Helical" evidence="1">
    <location>
        <begin position="12"/>
        <end position="29"/>
    </location>
</feature>
<organism evidence="2 3">
    <name type="scientific">Aphis glycines</name>
    <name type="common">Soybean aphid</name>
    <dbReference type="NCBI Taxonomy" id="307491"/>
    <lineage>
        <taxon>Eukaryota</taxon>
        <taxon>Metazoa</taxon>
        <taxon>Ecdysozoa</taxon>
        <taxon>Arthropoda</taxon>
        <taxon>Hexapoda</taxon>
        <taxon>Insecta</taxon>
        <taxon>Pterygota</taxon>
        <taxon>Neoptera</taxon>
        <taxon>Paraneoptera</taxon>
        <taxon>Hemiptera</taxon>
        <taxon>Sternorrhyncha</taxon>
        <taxon>Aphidomorpha</taxon>
        <taxon>Aphidoidea</taxon>
        <taxon>Aphididae</taxon>
        <taxon>Aphidini</taxon>
        <taxon>Aphis</taxon>
        <taxon>Aphis</taxon>
    </lineage>
</organism>
<evidence type="ECO:0000313" key="2">
    <source>
        <dbReference type="EMBL" id="KAE9539646.1"/>
    </source>
</evidence>
<protein>
    <submittedName>
        <fullName evidence="2">Uncharacterized protein</fullName>
    </submittedName>
</protein>
<dbReference type="Proteomes" id="UP000475862">
    <property type="component" value="Unassembled WGS sequence"/>
</dbReference>
<reference evidence="2 3" key="1">
    <citation type="submission" date="2019-08" db="EMBL/GenBank/DDBJ databases">
        <title>The genome of the soybean aphid Biotype 1, its phylome, world population structure and adaptation to the North American continent.</title>
        <authorList>
            <person name="Giordano R."/>
            <person name="Donthu R.K."/>
            <person name="Hernandez A.G."/>
            <person name="Wright C.L."/>
            <person name="Zimin A.V."/>
        </authorList>
    </citation>
    <scope>NUCLEOTIDE SEQUENCE [LARGE SCALE GENOMIC DNA]</scope>
    <source>
        <tissue evidence="2">Whole aphids</tissue>
    </source>
</reference>
<evidence type="ECO:0000313" key="3">
    <source>
        <dbReference type="Proteomes" id="UP000475862"/>
    </source>
</evidence>
<accession>A0A6G0TWG7</accession>